<dbReference type="Pfam" id="PF13491">
    <property type="entry name" value="FtsK_4TM"/>
    <property type="match status" value="1"/>
</dbReference>
<evidence type="ECO:0000256" key="1">
    <source>
        <dbReference type="ARBA" id="ARBA00004651"/>
    </source>
</evidence>
<evidence type="ECO:0000256" key="9">
    <source>
        <dbReference type="ARBA" id="ARBA00022989"/>
    </source>
</evidence>
<keyword evidence="3" id="KW-1003">Cell membrane</keyword>
<dbReference type="Gene3D" id="3.30.980.40">
    <property type="match status" value="1"/>
</dbReference>
<feature type="region of interest" description="Disordered" evidence="16">
    <location>
        <begin position="220"/>
        <end position="341"/>
    </location>
</feature>
<dbReference type="SUPFAM" id="SSF46785">
    <property type="entry name" value="Winged helix' DNA-binding domain"/>
    <property type="match status" value="1"/>
</dbReference>
<proteinExistence type="inferred from homology"/>
<keyword evidence="5 17" id="KW-0812">Transmembrane</keyword>
<dbReference type="CDD" id="cd01127">
    <property type="entry name" value="TrwB_TraG_TraD_VirD4"/>
    <property type="match status" value="1"/>
</dbReference>
<dbReference type="GO" id="GO:0005524">
    <property type="term" value="F:ATP binding"/>
    <property type="evidence" value="ECO:0007669"/>
    <property type="project" value="UniProtKB-UniRule"/>
</dbReference>
<dbReference type="InterPro" id="IPR018541">
    <property type="entry name" value="Ftsk_gamma"/>
</dbReference>
<evidence type="ECO:0000256" key="10">
    <source>
        <dbReference type="ARBA" id="ARBA00023125"/>
    </source>
</evidence>
<dbReference type="InterPro" id="IPR036388">
    <property type="entry name" value="WH-like_DNA-bd_sf"/>
</dbReference>
<keyword evidence="20" id="KW-1185">Reference proteome</keyword>
<evidence type="ECO:0000313" key="19">
    <source>
        <dbReference type="EMBL" id="TDP52310.1"/>
    </source>
</evidence>
<keyword evidence="6 15" id="KW-0547">Nucleotide-binding</keyword>
<organism evidence="19 20">
    <name type="scientific">Aminicella lysinilytica</name>
    <dbReference type="NCBI Taxonomy" id="433323"/>
    <lineage>
        <taxon>Bacteria</taxon>
        <taxon>Bacillati</taxon>
        <taxon>Bacillota</taxon>
        <taxon>Clostridia</taxon>
        <taxon>Peptostreptococcales</taxon>
        <taxon>Anaerovoracaceae</taxon>
        <taxon>Aminicella</taxon>
    </lineage>
</organism>
<keyword evidence="10" id="KW-0238">DNA-binding</keyword>
<feature type="domain" description="FtsK" evidence="18">
    <location>
        <begin position="515"/>
        <end position="707"/>
    </location>
</feature>
<evidence type="ECO:0000256" key="17">
    <source>
        <dbReference type="SAM" id="Phobius"/>
    </source>
</evidence>
<dbReference type="InterPro" id="IPR002543">
    <property type="entry name" value="FtsK_dom"/>
</dbReference>
<evidence type="ECO:0000256" key="13">
    <source>
        <dbReference type="ARBA" id="ARBA00024986"/>
    </source>
</evidence>
<comment type="subunit">
    <text evidence="14">Homohexamer. Forms a ring that surrounds DNA.</text>
</comment>
<dbReference type="PROSITE" id="PS50901">
    <property type="entry name" value="FTSK"/>
    <property type="match status" value="1"/>
</dbReference>
<evidence type="ECO:0000256" key="16">
    <source>
        <dbReference type="SAM" id="MobiDB-lite"/>
    </source>
</evidence>
<evidence type="ECO:0000256" key="7">
    <source>
        <dbReference type="ARBA" id="ARBA00022829"/>
    </source>
</evidence>
<feature type="transmembrane region" description="Helical" evidence="17">
    <location>
        <begin position="99"/>
        <end position="120"/>
    </location>
</feature>
<evidence type="ECO:0000256" key="12">
    <source>
        <dbReference type="ARBA" id="ARBA00023306"/>
    </source>
</evidence>
<feature type="compositionally biased region" description="Basic and acidic residues" evidence="16">
    <location>
        <begin position="220"/>
        <end position="240"/>
    </location>
</feature>
<evidence type="ECO:0000256" key="4">
    <source>
        <dbReference type="ARBA" id="ARBA00022618"/>
    </source>
</evidence>
<feature type="compositionally biased region" description="Low complexity" evidence="16">
    <location>
        <begin position="1"/>
        <end position="11"/>
    </location>
</feature>
<dbReference type="AlphaFoldDB" id="A0A4R6PZA8"/>
<keyword evidence="7" id="KW-0159">Chromosome partition</keyword>
<dbReference type="Pfam" id="PF17854">
    <property type="entry name" value="FtsK_alpha"/>
    <property type="match status" value="1"/>
</dbReference>
<dbReference type="EMBL" id="SNXO01000027">
    <property type="protein sequence ID" value="TDP52310.1"/>
    <property type="molecule type" value="Genomic_DNA"/>
</dbReference>
<evidence type="ECO:0000313" key="20">
    <source>
        <dbReference type="Proteomes" id="UP000295500"/>
    </source>
</evidence>
<evidence type="ECO:0000256" key="2">
    <source>
        <dbReference type="ARBA" id="ARBA00006474"/>
    </source>
</evidence>
<dbReference type="InterPro" id="IPR036390">
    <property type="entry name" value="WH_DNA-bd_sf"/>
</dbReference>
<dbReference type="GO" id="GO:0005886">
    <property type="term" value="C:plasma membrane"/>
    <property type="evidence" value="ECO:0007669"/>
    <property type="project" value="UniProtKB-SubCell"/>
</dbReference>
<dbReference type="Pfam" id="PF01580">
    <property type="entry name" value="FtsK_SpoIIIE"/>
    <property type="match status" value="1"/>
</dbReference>
<dbReference type="Pfam" id="PF09397">
    <property type="entry name" value="FtsK_gamma"/>
    <property type="match status" value="1"/>
</dbReference>
<name>A0A4R6PZA8_9FIRM</name>
<dbReference type="GO" id="GO:0003677">
    <property type="term" value="F:DNA binding"/>
    <property type="evidence" value="ECO:0007669"/>
    <property type="project" value="UniProtKB-KW"/>
</dbReference>
<reference evidence="19 20" key="1">
    <citation type="submission" date="2019-03" db="EMBL/GenBank/DDBJ databases">
        <title>Genomic Encyclopedia of Type Strains, Phase IV (KMG-IV): sequencing the most valuable type-strain genomes for metagenomic binning, comparative biology and taxonomic classification.</title>
        <authorList>
            <person name="Goeker M."/>
        </authorList>
    </citation>
    <scope>NUCLEOTIDE SEQUENCE [LARGE SCALE GENOMIC DNA]</scope>
    <source>
        <strain evidence="19 20">DSM 28287</strain>
    </source>
</reference>
<feature type="compositionally biased region" description="Basic and acidic residues" evidence="16">
    <location>
        <begin position="35"/>
        <end position="49"/>
    </location>
</feature>
<keyword evidence="12" id="KW-0131">Cell cycle</keyword>
<keyword evidence="4" id="KW-0132">Cell division</keyword>
<dbReference type="InterPro" id="IPR050206">
    <property type="entry name" value="FtsK/SpoIIIE/SftA"/>
</dbReference>
<evidence type="ECO:0000256" key="11">
    <source>
        <dbReference type="ARBA" id="ARBA00023136"/>
    </source>
</evidence>
<dbReference type="RefSeq" id="WP_279222026.1">
    <property type="nucleotide sequence ID" value="NZ_CALCQM010000087.1"/>
</dbReference>
<dbReference type="GO" id="GO:0007059">
    <property type="term" value="P:chromosome segregation"/>
    <property type="evidence" value="ECO:0007669"/>
    <property type="project" value="UniProtKB-KW"/>
</dbReference>
<dbReference type="PANTHER" id="PTHR22683">
    <property type="entry name" value="SPORULATION PROTEIN RELATED"/>
    <property type="match status" value="1"/>
</dbReference>
<gene>
    <name evidence="19" type="ORF">EV211_12726</name>
</gene>
<feature type="binding site" evidence="15">
    <location>
        <begin position="532"/>
        <end position="539"/>
    </location>
    <ligand>
        <name>ATP</name>
        <dbReference type="ChEBI" id="CHEBI:30616"/>
    </ligand>
</feature>
<accession>A0A4R6PZA8</accession>
<feature type="transmembrane region" description="Helical" evidence="17">
    <location>
        <begin position="163"/>
        <end position="184"/>
    </location>
</feature>
<feature type="compositionally biased region" description="Low complexity" evidence="16">
    <location>
        <begin position="276"/>
        <end position="293"/>
    </location>
</feature>
<evidence type="ECO:0000259" key="18">
    <source>
        <dbReference type="PROSITE" id="PS50901"/>
    </source>
</evidence>
<comment type="caution">
    <text evidence="19">The sequence shown here is derived from an EMBL/GenBank/DDBJ whole genome shotgun (WGS) entry which is preliminary data.</text>
</comment>
<dbReference type="PANTHER" id="PTHR22683:SF41">
    <property type="entry name" value="DNA TRANSLOCASE FTSK"/>
    <property type="match status" value="1"/>
</dbReference>
<comment type="similarity">
    <text evidence="2">Belongs to the FtsK/SpoIIIE/SftA family.</text>
</comment>
<keyword evidence="8 15" id="KW-0067">ATP-binding</keyword>
<evidence type="ECO:0000256" key="3">
    <source>
        <dbReference type="ARBA" id="ARBA00022475"/>
    </source>
</evidence>
<protein>
    <submittedName>
        <fullName evidence="19">DNA translocase FtsK</fullName>
    </submittedName>
</protein>
<keyword evidence="9 17" id="KW-1133">Transmembrane helix</keyword>
<dbReference type="InterPro" id="IPR041027">
    <property type="entry name" value="FtsK_alpha"/>
</dbReference>
<feature type="transmembrane region" description="Helical" evidence="17">
    <location>
        <begin position="65"/>
        <end position="87"/>
    </location>
</feature>
<dbReference type="Gene3D" id="1.10.10.10">
    <property type="entry name" value="Winged helix-like DNA-binding domain superfamily/Winged helix DNA-binding domain"/>
    <property type="match status" value="1"/>
</dbReference>
<evidence type="ECO:0000256" key="8">
    <source>
        <dbReference type="ARBA" id="ARBA00022840"/>
    </source>
</evidence>
<evidence type="ECO:0000256" key="14">
    <source>
        <dbReference type="ARBA" id="ARBA00025923"/>
    </source>
</evidence>
<evidence type="ECO:0000256" key="5">
    <source>
        <dbReference type="ARBA" id="ARBA00022692"/>
    </source>
</evidence>
<dbReference type="InterPro" id="IPR025199">
    <property type="entry name" value="FtsK_4TM"/>
</dbReference>
<dbReference type="InterPro" id="IPR003593">
    <property type="entry name" value="AAA+_ATPase"/>
</dbReference>
<dbReference type="Gene3D" id="3.40.50.300">
    <property type="entry name" value="P-loop containing nucleotide triphosphate hydrolases"/>
    <property type="match status" value="1"/>
</dbReference>
<dbReference type="SMART" id="SM00843">
    <property type="entry name" value="Ftsk_gamma"/>
    <property type="match status" value="1"/>
</dbReference>
<keyword evidence="11 17" id="KW-0472">Membrane</keyword>
<evidence type="ECO:0000256" key="6">
    <source>
        <dbReference type="ARBA" id="ARBA00022741"/>
    </source>
</evidence>
<dbReference type="InterPro" id="IPR027417">
    <property type="entry name" value="P-loop_NTPase"/>
</dbReference>
<dbReference type="SUPFAM" id="SSF52540">
    <property type="entry name" value="P-loop containing nucleoside triphosphate hydrolases"/>
    <property type="match status" value="1"/>
</dbReference>
<evidence type="ECO:0000256" key="15">
    <source>
        <dbReference type="PROSITE-ProRule" id="PRU00289"/>
    </source>
</evidence>
<feature type="region of interest" description="Disordered" evidence="16">
    <location>
        <begin position="1"/>
        <end position="49"/>
    </location>
</feature>
<dbReference type="SMART" id="SM00382">
    <property type="entry name" value="AAA"/>
    <property type="match status" value="1"/>
</dbReference>
<feature type="transmembrane region" description="Helical" evidence="17">
    <location>
        <begin position="191"/>
        <end position="209"/>
    </location>
</feature>
<dbReference type="Proteomes" id="UP000295500">
    <property type="component" value="Unassembled WGS sequence"/>
</dbReference>
<dbReference type="GO" id="GO:0051301">
    <property type="term" value="P:cell division"/>
    <property type="evidence" value="ECO:0007669"/>
    <property type="project" value="UniProtKB-KW"/>
</dbReference>
<comment type="subcellular location">
    <subcellularLocation>
        <location evidence="1">Cell membrane</location>
        <topology evidence="1">Multi-pass membrane protein</topology>
    </subcellularLocation>
</comment>
<feature type="transmembrane region" description="Helical" evidence="17">
    <location>
        <begin position="132"/>
        <end position="151"/>
    </location>
</feature>
<feature type="compositionally biased region" description="Basic residues" evidence="16">
    <location>
        <begin position="23"/>
        <end position="34"/>
    </location>
</feature>
<sequence length="860" mass="93776">MATKKSTATTKSKGKPGRPPGSKNKKNTTTRNKKKEGSPKEAANREEIKKMQAKRKASKLINDDIWGVIFIALGAFIFIAVQFHAAGEFGNKFGDILKGLFGLMGLVLPWYLILIGLLLIAHKAMHFSWKTLVFTFVMLIMLCLLNSGRYIDSGHLVYAVRTFYNDGVTLNGGGSIGMTFGICLVKLIGKAGLYIFASVITIICILLMINTPLSEAMEKHSNKREEKRLLKEKAEEESKANGETILSQEKPVAMAQLSESEPKSHDIKIITPYNENNASNKSAAKSDSLTGKTSTKKGKSNVLDFLRQNDPFNEEKSLDPNKSYGLNGDMPADNLSSPDEVKPSAKEIAKDAAAIGTGLGLGSASAALTKSVDRSSSKYRKPSIDLLIEPDKINTTGISGDLKEKARKLEETLQNFNVDAKVVQVTQGPAVTRYEIQPNIGVKVSSIVRLSDDIALNLRAKSIRIEAPIPGKAAVGIEVENDKINMVRLREIIESREFKSAKSKIEFAVGKDIAGKPIVADLKGMPHLLIAGSTGSGKSVCINSIITSILYKADPDEVKLVLIDPKVVELGNYNGIPHLLIPVVTDPSKAAAALSWAVVEMTNRYKMFAESGVRDLESYNDKMKADNEKDMVMPQVVIIIDELADLMMAAPSQVEESICRLAQMARAAGMHLIVATQRPSVDIITGVIKANIPSRIAFAVSSQFDSRTILDMGGAEKLVGKGDMLFNPLGMGKPIRVQGTFVSDQEVHRVIEHVKSQVDEAEYADDVIDTIENGKGLNMNKDDDADELLPDAIECVVTSEQASVSMLQRRFRIGYNRAARIMDMMESRGIVGPQDGSRPRQVLITEEELAKMKEGAQGIE</sequence>
<comment type="function">
    <text evidence="13">Essential cell division protein that coordinates cell division and chromosome segregation. The N-terminus is involved in assembly of the cell-division machinery. The C-terminus functions as a DNA motor that moves dsDNA in an ATP-dependent manner towards the dif recombination site, which is located within the replication terminus region. Required for activation of the Xer recombinase, allowing activation of chromosome unlinking by recombination.</text>
</comment>